<accession>A0A0M5M1P9</accession>
<evidence type="ECO:0000313" key="2">
    <source>
        <dbReference type="EMBL" id="ALE92250.1"/>
    </source>
</evidence>
<reference evidence="3" key="1">
    <citation type="submission" date="2015-09" db="EMBL/GenBank/DDBJ databases">
        <title>Complete genome of Arthrobacter alpinus strain R3.8.</title>
        <authorList>
            <person name="See-Too W.S."/>
            <person name="Chan K.G."/>
        </authorList>
    </citation>
    <scope>NUCLEOTIDE SEQUENCE [LARGE SCALE GENOMIC DNA]</scope>
    <source>
        <strain evidence="3">R3.8</strain>
    </source>
</reference>
<feature type="domain" description="DUF6504" evidence="1">
    <location>
        <begin position="12"/>
        <end position="100"/>
    </location>
</feature>
<dbReference type="EMBL" id="CP012677">
    <property type="protein sequence ID" value="ALE92250.1"/>
    <property type="molecule type" value="Genomic_DNA"/>
</dbReference>
<dbReference type="RefSeq" id="WP_062006741.1">
    <property type="nucleotide sequence ID" value="NZ_CP012677.1"/>
</dbReference>
<dbReference type="PATRIC" id="fig|656366.3.peg.1655"/>
<evidence type="ECO:0000259" key="1">
    <source>
        <dbReference type="Pfam" id="PF20114"/>
    </source>
</evidence>
<dbReference type="Pfam" id="PF20114">
    <property type="entry name" value="DUF6504"/>
    <property type="match status" value="1"/>
</dbReference>
<dbReference type="InterPro" id="IPR045443">
    <property type="entry name" value="DUF6504"/>
</dbReference>
<gene>
    <name evidence="2" type="ORF">AOC05_07740</name>
</gene>
<organism evidence="2 3">
    <name type="scientific">Arthrobacter alpinus</name>
    <dbReference type="NCBI Taxonomy" id="656366"/>
    <lineage>
        <taxon>Bacteria</taxon>
        <taxon>Bacillati</taxon>
        <taxon>Actinomycetota</taxon>
        <taxon>Actinomycetes</taxon>
        <taxon>Micrococcales</taxon>
        <taxon>Micrococcaceae</taxon>
        <taxon>Arthrobacter</taxon>
    </lineage>
</organism>
<keyword evidence="3" id="KW-1185">Reference proteome</keyword>
<dbReference type="OrthoDB" id="5190586at2"/>
<proteinExistence type="predicted"/>
<sequence>MGIFSDGIDVVQTMAGVPLHLLWQGRSYTLAAEPLRWYERRCWWDEELRAPPGFGGGLVDREVWRVQVRRDGTPPGVPLLTLDLVKYLPAGRWRVIKVHDALNETKDTAGTADPVEEQGYGS</sequence>
<dbReference type="KEGG" id="aaq:AOC05_07740"/>
<dbReference type="Proteomes" id="UP000062833">
    <property type="component" value="Chromosome"/>
</dbReference>
<evidence type="ECO:0000313" key="3">
    <source>
        <dbReference type="Proteomes" id="UP000062833"/>
    </source>
</evidence>
<name>A0A0M5M1P9_9MICC</name>
<dbReference type="AlphaFoldDB" id="A0A0M5M1P9"/>
<protein>
    <recommendedName>
        <fullName evidence="1">DUF6504 domain-containing protein</fullName>
    </recommendedName>
</protein>